<feature type="compositionally biased region" description="Polar residues" evidence="17">
    <location>
        <begin position="724"/>
        <end position="733"/>
    </location>
</feature>
<feature type="compositionally biased region" description="Acidic residues" evidence="17">
    <location>
        <begin position="452"/>
        <end position="464"/>
    </location>
</feature>
<evidence type="ECO:0000256" key="3">
    <source>
        <dbReference type="ARBA" id="ARBA00004496"/>
    </source>
</evidence>
<evidence type="ECO:0000313" key="22">
    <source>
        <dbReference type="ZFIN" id="ZDB-GENE-030131-2969"/>
    </source>
</evidence>
<evidence type="ECO:0000256" key="8">
    <source>
        <dbReference type="ARBA" id="ARBA00022679"/>
    </source>
</evidence>
<feature type="compositionally biased region" description="Basic and acidic residues" evidence="17">
    <location>
        <begin position="109"/>
        <end position="118"/>
    </location>
</feature>
<dbReference type="PANTHER" id="PTHR12983">
    <property type="entry name" value="RING FINGER 10 FAMILY MEMBER"/>
    <property type="match status" value="1"/>
</dbReference>
<feature type="region of interest" description="Disordered" evidence="17">
    <location>
        <begin position="442"/>
        <end position="475"/>
    </location>
</feature>
<dbReference type="InterPro" id="IPR001841">
    <property type="entry name" value="Znf_RING"/>
</dbReference>
<keyword evidence="8" id="KW-0808">Transferase</keyword>
<feature type="domain" description="RING-type" evidence="18">
    <location>
        <begin position="222"/>
        <end position="263"/>
    </location>
</feature>
<keyword evidence="20" id="KW-1185">Reference proteome</keyword>
<evidence type="ECO:0000313" key="20">
    <source>
        <dbReference type="Proteomes" id="UP000000437"/>
    </source>
</evidence>
<sequence>MLESSEALTPEFGLNMEKNPNANNNSSSTKIPPRSSSTGLNPTDSKAKTDGKNNGGSKRYSRKREPTFAKAESFPGPRRSQPQKNKNFDKRPPQRGGAGVRQYGLAGGGRREEVAENRRAEFSPAQFAGPKKISLNHLLNFTFEPRGGHFGSGGDGHSCWGRRNKWGHKHKPFNKELFLQANCQFVVSDDQDYQAHFTDPDTLVDWDCVQQVRIYSHEVPSCPICLYPPVAAHMTRCGHIYCWPCMLHYLSLSEKSWSKCPICYEAVHSADLKSVVAMETRQYVSGNSITMCLMRREKGSLVALPSSQWVKVEEPIQFGDVQFCSYSKLLLASRQQVLGLLAEERMALQTQLSQEKDDPQACFIQSALLQLQEREESLLKRRRRKTAGSVDGVDMRKLSLSEQSSPEVTVVNNLTNSKPILQYASAFDDEVQDAQEEVLEEMTNPSVHEAPEEIPDGDVEDLPVEETPQSSQTAHHGPYYYFYQAEDGQQMFLHPVNVRCLQRQYGSLENSPQTITANVVEIDGQTVTEDIRRRHRYLSHLPLTCEFSLCELDLQPPILSKETLDSFADDIEKRKRLRQKKVRDEKRREKRIEMEENRKQGKYPEVHIGLENLHHFPAFGSPPQNGPQLHLPEVLLGPPSPLSSSPSSDGVMFPNLSEHSPSLSVVGVEEDSHCMSFAQMLKGGKARVDTGPKTTPKKADMFLAPPAADSDGESDNSDRVPVPSFQNSFSQALGQALSKLDNGNQTPAPALPISDDKGGKKKKKKQKLLFSTSMVHTK</sequence>
<dbReference type="CDD" id="cd16536">
    <property type="entry name" value="RING-HC_RNF10"/>
    <property type="match status" value="1"/>
</dbReference>
<dbReference type="PhylomeDB" id="B0UXR5"/>
<comment type="catalytic activity">
    <reaction evidence="1">
        <text>S-ubiquitinyl-[E2 ubiquitin-conjugating enzyme]-L-cysteine + [acceptor protein]-L-lysine = [E2 ubiquitin-conjugating enzyme]-L-cysteine + N(6)-ubiquitinyl-[acceptor protein]-L-lysine.</text>
        <dbReference type="EC" id="2.3.2.27"/>
    </reaction>
</comment>
<keyword evidence="9" id="KW-0479">Metal-binding</keyword>
<evidence type="ECO:0000256" key="7">
    <source>
        <dbReference type="ARBA" id="ARBA00022490"/>
    </source>
</evidence>
<reference evidence="19 20" key="1">
    <citation type="journal article" date="2013" name="Nature">
        <title>The zebrafish reference genome sequence and its relationship to the human genome.</title>
        <authorList>
            <consortium name="Genome Reference Consortium Zebrafish"/>
            <person name="Howe K."/>
            <person name="Clark M.D."/>
            <person name="Torroja C.F."/>
            <person name="Torrance J."/>
            <person name="Berthelot C."/>
            <person name="Muffato M."/>
            <person name="Collins J.E."/>
            <person name="Humphray S."/>
            <person name="McLaren K."/>
            <person name="Matthews L."/>
            <person name="McLaren S."/>
            <person name="Sealy I."/>
            <person name="Caccamo M."/>
            <person name="Churcher C."/>
            <person name="Scott C."/>
            <person name="Barrett J.C."/>
            <person name="Koch R."/>
            <person name="Rauch G.J."/>
            <person name="White S."/>
            <person name="Chow W."/>
            <person name="Kilian B."/>
            <person name="Quintais L.T."/>
            <person name="Guerra-Assuncao J.A."/>
            <person name="Zhou Y."/>
            <person name="Gu Y."/>
            <person name="Yen J."/>
            <person name="Vogel J.H."/>
            <person name="Eyre T."/>
            <person name="Redmond S."/>
            <person name="Banerjee R."/>
            <person name="Chi J."/>
            <person name="Fu B."/>
            <person name="Langley E."/>
            <person name="Maguire S.F."/>
            <person name="Laird G.K."/>
            <person name="Lloyd D."/>
            <person name="Kenyon E."/>
            <person name="Donaldson S."/>
            <person name="Sehra H."/>
            <person name="Almeida-King J."/>
            <person name="Loveland J."/>
            <person name="Trevanion S."/>
            <person name="Jones M."/>
            <person name="Quail M."/>
            <person name="Willey D."/>
            <person name="Hunt A."/>
            <person name="Burton J."/>
            <person name="Sims S."/>
            <person name="McLay K."/>
            <person name="Plumb B."/>
            <person name="Davis J."/>
            <person name="Clee C."/>
            <person name="Oliver K."/>
            <person name="Clark R."/>
            <person name="Riddle C."/>
            <person name="Elliot D."/>
            <person name="Eliott D."/>
            <person name="Threadgold G."/>
            <person name="Harden G."/>
            <person name="Ware D."/>
            <person name="Begum S."/>
            <person name="Mortimore B."/>
            <person name="Mortimer B."/>
            <person name="Kerry G."/>
            <person name="Heath P."/>
            <person name="Phillimore B."/>
            <person name="Tracey A."/>
            <person name="Corby N."/>
            <person name="Dunn M."/>
            <person name="Johnson C."/>
            <person name="Wood J."/>
            <person name="Clark S."/>
            <person name="Pelan S."/>
            <person name="Griffiths G."/>
            <person name="Smith M."/>
            <person name="Glithero R."/>
            <person name="Howden P."/>
            <person name="Barker N."/>
            <person name="Lloyd C."/>
            <person name="Stevens C."/>
            <person name="Harley J."/>
            <person name="Holt K."/>
            <person name="Panagiotidis G."/>
            <person name="Lovell J."/>
            <person name="Beasley H."/>
            <person name="Henderson C."/>
            <person name="Gordon D."/>
            <person name="Auger K."/>
            <person name="Wright D."/>
            <person name="Collins J."/>
            <person name="Raisen C."/>
            <person name="Dyer L."/>
            <person name="Leung K."/>
            <person name="Robertson L."/>
            <person name="Ambridge K."/>
            <person name="Leongamornlert D."/>
            <person name="McGuire S."/>
            <person name="Gilderthorp R."/>
            <person name="Griffiths C."/>
            <person name="Manthravadi D."/>
            <person name="Nichol S."/>
            <person name="Barker G."/>
            <person name="Whitehead S."/>
            <person name="Kay M."/>
            <person name="Brown J."/>
            <person name="Murnane C."/>
            <person name="Gray E."/>
            <person name="Humphries M."/>
            <person name="Sycamore N."/>
            <person name="Barker D."/>
            <person name="Saunders D."/>
            <person name="Wallis J."/>
            <person name="Babbage A."/>
            <person name="Hammond S."/>
            <person name="Mashreghi-Mohammadi M."/>
            <person name="Barr L."/>
            <person name="Martin S."/>
            <person name="Wray P."/>
            <person name="Ellington A."/>
            <person name="Matthews N."/>
            <person name="Ellwood M."/>
            <person name="Woodmansey R."/>
            <person name="Clark G."/>
            <person name="Cooper J."/>
            <person name="Cooper J."/>
            <person name="Tromans A."/>
            <person name="Grafham D."/>
            <person name="Skuce C."/>
            <person name="Pandian R."/>
            <person name="Andrews R."/>
            <person name="Harrison E."/>
            <person name="Kimberley A."/>
            <person name="Garnett J."/>
            <person name="Fosker N."/>
            <person name="Hall R."/>
            <person name="Garner P."/>
            <person name="Kelly D."/>
            <person name="Bird C."/>
            <person name="Palmer S."/>
            <person name="Gehring I."/>
            <person name="Berger A."/>
            <person name="Dooley C.M."/>
            <person name="Ersan-Urun Z."/>
            <person name="Eser C."/>
            <person name="Geiger H."/>
            <person name="Geisler M."/>
            <person name="Karotki L."/>
            <person name="Kirn A."/>
            <person name="Konantz J."/>
            <person name="Konantz M."/>
            <person name="Oberlander M."/>
            <person name="Rudolph-Geiger S."/>
            <person name="Teucke M."/>
            <person name="Lanz C."/>
            <person name="Raddatz G."/>
            <person name="Osoegawa K."/>
            <person name="Zhu B."/>
            <person name="Rapp A."/>
            <person name="Widaa S."/>
            <person name="Langford C."/>
            <person name="Yang F."/>
            <person name="Schuster S.C."/>
            <person name="Carter N.P."/>
            <person name="Harrow J."/>
            <person name="Ning Z."/>
            <person name="Herrero J."/>
            <person name="Searle S.M."/>
            <person name="Enright A."/>
            <person name="Geisler R."/>
            <person name="Plasterk R.H."/>
            <person name="Lee C."/>
            <person name="Westerfield M."/>
            <person name="de Jong P.J."/>
            <person name="Zon L.I."/>
            <person name="Postlethwait J.H."/>
            <person name="Nusslein-Volhard C."/>
            <person name="Hubbard T.J."/>
            <person name="Roest Crollius H."/>
            <person name="Rogers J."/>
            <person name="Stemple D.L."/>
        </authorList>
    </citation>
    <scope>NUCLEOTIDE SEQUENCE [LARGE SCALE GENOMIC DNA]</scope>
    <source>
        <strain evidence="19">Tuebingen</strain>
    </source>
</reference>
<dbReference type="GeneID" id="560444"/>
<feature type="compositionally biased region" description="Low complexity" evidence="17">
    <location>
        <begin position="26"/>
        <end position="38"/>
    </location>
</feature>
<comment type="pathway">
    <text evidence="4">Protein modification; protein ubiquitination.</text>
</comment>
<reference evidence="19" key="2">
    <citation type="submission" date="2013-08" db="UniProtKB">
        <authorList>
            <consortium name="Ensembl"/>
        </authorList>
    </citation>
    <scope>IDENTIFICATION</scope>
    <source>
        <strain evidence="19">Tuebingen</strain>
    </source>
</reference>
<dbReference type="RefSeq" id="NP_001116727.1">
    <property type="nucleotide sequence ID" value="NM_001123255.1"/>
</dbReference>
<dbReference type="GO" id="GO:0005737">
    <property type="term" value="C:cytoplasm"/>
    <property type="evidence" value="ECO:0007669"/>
    <property type="project" value="UniProtKB-SubCell"/>
</dbReference>
<dbReference type="ZFIN" id="ZDB-GENE-030131-2969">
    <property type="gene designation" value="rnf10"/>
</dbReference>
<dbReference type="EMBL" id="CR382384">
    <property type="status" value="NOT_ANNOTATED_CDS"/>
    <property type="molecule type" value="Genomic_DNA"/>
</dbReference>
<dbReference type="GO" id="GO:0031643">
    <property type="term" value="P:positive regulation of myelination"/>
    <property type="evidence" value="ECO:0000318"/>
    <property type="project" value="GO_Central"/>
</dbReference>
<dbReference type="Ensembl" id="ENSDART00000108518.5">
    <property type="protein sequence ID" value="ENSDARP00000097766.3"/>
    <property type="gene ID" value="ENSDARG00000079687.5"/>
</dbReference>
<dbReference type="PROSITE" id="PS50089">
    <property type="entry name" value="ZF_RING_2"/>
    <property type="match status" value="1"/>
</dbReference>
<reference evidence="21" key="3">
    <citation type="journal article" date="2015" name="Nat. Commun.">
        <title>RFX transcription factors are essential for hearing in mice.</title>
        <authorList>
            <person name="Elkon R."/>
            <person name="Milon B."/>
            <person name="Morrison L."/>
            <person name="Shah M."/>
            <person name="Vijayakumar S."/>
            <person name="Racherla M."/>
            <person name="Leitch C.C."/>
            <person name="Silipino L."/>
            <person name="Hadi S."/>
            <person name="Weiss-Gayet M."/>
            <person name="Barras E."/>
            <person name="Schmid C.D."/>
            <person name="Ait-Lounis A."/>
            <person name="Barnes A."/>
            <person name="Song Y."/>
            <person name="Eisenman D.J."/>
            <person name="Eliyahu E."/>
            <person name="Frolenkov G.I."/>
            <person name="Strome S.E."/>
            <person name="Durand B."/>
            <person name="Zaghloul N.A."/>
            <person name="Jones S.M."/>
            <person name="Reith W."/>
            <person name="Hertzano R."/>
        </authorList>
    </citation>
    <scope>NUCLEOTIDE SEQUENCE</scope>
    <source>
        <strain evidence="21">Tuebingen</strain>
    </source>
</reference>
<evidence type="ECO:0000256" key="12">
    <source>
        <dbReference type="ARBA" id="ARBA00022833"/>
    </source>
</evidence>
<dbReference type="PROSITE" id="PS00518">
    <property type="entry name" value="ZF_RING_1"/>
    <property type="match status" value="1"/>
</dbReference>
<evidence type="ECO:0000256" key="9">
    <source>
        <dbReference type="ARBA" id="ARBA00022723"/>
    </source>
</evidence>
<dbReference type="InterPro" id="IPR013083">
    <property type="entry name" value="Znf_RING/FYVE/PHD"/>
</dbReference>
<evidence type="ECO:0000256" key="16">
    <source>
        <dbReference type="PROSITE-ProRule" id="PRU00175"/>
    </source>
</evidence>
<accession>A0A8M1NIH6</accession>
<feature type="compositionally biased region" description="Polar residues" evidence="17">
    <location>
        <begin position="769"/>
        <end position="778"/>
    </location>
</feature>
<evidence type="ECO:0000256" key="14">
    <source>
        <dbReference type="ARBA" id="ARBA00035131"/>
    </source>
</evidence>
<evidence type="ECO:0000256" key="11">
    <source>
        <dbReference type="ARBA" id="ARBA00022786"/>
    </source>
</evidence>
<dbReference type="CTD" id="9921"/>
<evidence type="ECO:0000256" key="4">
    <source>
        <dbReference type="ARBA" id="ARBA00004906"/>
    </source>
</evidence>
<dbReference type="GO" id="GO:0005634">
    <property type="term" value="C:nucleus"/>
    <property type="evidence" value="ECO:0007669"/>
    <property type="project" value="UniProtKB-SubCell"/>
</dbReference>
<comment type="subcellular location">
    <subcellularLocation>
        <location evidence="3">Cytoplasm</location>
    </subcellularLocation>
    <subcellularLocation>
        <location evidence="2">Nucleus</location>
    </subcellularLocation>
</comment>
<dbReference type="Bgee" id="ENSDARG00000079687">
    <property type="expression patterns" value="Expressed in spleen and 28 other cell types or tissues"/>
</dbReference>
<evidence type="ECO:0000256" key="5">
    <source>
        <dbReference type="ARBA" id="ARBA00008117"/>
    </source>
</evidence>
<dbReference type="PaxDb" id="7955-ENSDARP00000097766"/>
<gene>
    <name evidence="19 21 22" type="primary">rnf10</name>
    <name evidence="21" type="synonym">fc22g07</name>
    <name evidence="21" type="synonym">si:ch211-15b7.3</name>
    <name evidence="21" type="synonym">wu:fc22g07</name>
</gene>
<dbReference type="InterPro" id="IPR017907">
    <property type="entry name" value="Znf_RING_CS"/>
</dbReference>
<reference evidence="21" key="4">
    <citation type="journal article" date="2019" name="BMC Genomics">
        <title>What makes a bad egg? Egg transcriptome reveals dysregulation of translational machinery and novel fertility genes important for fertilization.</title>
        <authorList>
            <person name="Cheung C.T."/>
            <person name="Nguyen T.V."/>
            <person name="Le Cam A."/>
            <person name="Patinote A."/>
            <person name="Journot L."/>
            <person name="Reynes C."/>
            <person name="Bobe J."/>
        </authorList>
    </citation>
    <scope>NUCLEOTIDE SEQUENCE</scope>
    <source>
        <strain evidence="21">Tuebingen</strain>
    </source>
</reference>
<dbReference type="InterPro" id="IPR039739">
    <property type="entry name" value="MAG2/RNF10"/>
</dbReference>
<evidence type="ECO:0000256" key="15">
    <source>
        <dbReference type="ARBA" id="ARBA00035390"/>
    </source>
</evidence>
<dbReference type="GO" id="GO:0061630">
    <property type="term" value="F:ubiquitin protein ligase activity"/>
    <property type="evidence" value="ECO:0007669"/>
    <property type="project" value="UniProtKB-EC"/>
</dbReference>
<dbReference type="InterPro" id="IPR018957">
    <property type="entry name" value="Znf_C3HC4_RING-type"/>
</dbReference>
<keyword evidence="7" id="KW-0963">Cytoplasm</keyword>
<evidence type="ECO:0000256" key="1">
    <source>
        <dbReference type="ARBA" id="ARBA00000900"/>
    </source>
</evidence>
<evidence type="ECO:0000313" key="21">
    <source>
        <dbReference type="RefSeq" id="NP_001116727.1"/>
    </source>
</evidence>
<reference evidence="21" key="5">
    <citation type="submission" date="2025-04" db="UniProtKB">
        <authorList>
            <consortium name="RefSeq"/>
        </authorList>
    </citation>
    <scope>IDENTIFICATION</scope>
    <source>
        <strain evidence="21">Tuebingen</strain>
    </source>
</reference>
<dbReference type="PANTHER" id="PTHR12983:SF9">
    <property type="entry name" value="E3 UBIQUITIN-PROTEIN LIGASE RNF10"/>
    <property type="match status" value="1"/>
</dbReference>
<dbReference type="FunFam" id="3.30.40.10:FF:000112">
    <property type="entry name" value="RING finger protein 10"/>
    <property type="match status" value="1"/>
</dbReference>
<organism evidence="19">
    <name type="scientific">Danio rerio</name>
    <name type="common">Zebrafish</name>
    <name type="synonym">Brachydanio rerio</name>
    <dbReference type="NCBI Taxonomy" id="7955"/>
    <lineage>
        <taxon>Eukaryota</taxon>
        <taxon>Metazoa</taxon>
        <taxon>Chordata</taxon>
        <taxon>Craniata</taxon>
        <taxon>Vertebrata</taxon>
        <taxon>Euteleostomi</taxon>
        <taxon>Actinopterygii</taxon>
        <taxon>Neopterygii</taxon>
        <taxon>Teleostei</taxon>
        <taxon>Ostariophysi</taxon>
        <taxon>Cypriniformes</taxon>
        <taxon>Danionidae</taxon>
        <taxon>Danioninae</taxon>
        <taxon>Danio</taxon>
    </lineage>
</organism>
<dbReference type="eggNOG" id="KOG2164">
    <property type="taxonomic scope" value="Eukaryota"/>
</dbReference>
<dbReference type="Pfam" id="PF00097">
    <property type="entry name" value="zf-C3HC4"/>
    <property type="match status" value="1"/>
</dbReference>
<accession>B0UXR5</accession>
<evidence type="ECO:0000256" key="17">
    <source>
        <dbReference type="SAM" id="MobiDB-lite"/>
    </source>
</evidence>
<comment type="similarity">
    <text evidence="5">Belongs to the RNF10 family.</text>
</comment>
<dbReference type="AlphaFoldDB" id="B0UXR5"/>
<dbReference type="SUPFAM" id="SSF57850">
    <property type="entry name" value="RING/U-box"/>
    <property type="match status" value="1"/>
</dbReference>
<dbReference type="SMART" id="SM00184">
    <property type="entry name" value="RING"/>
    <property type="match status" value="1"/>
</dbReference>
<dbReference type="Proteomes" id="UP000000437">
    <property type="component" value="Chromosome 8"/>
</dbReference>
<feature type="region of interest" description="Disordered" evidence="17">
    <location>
        <begin position="686"/>
        <end position="778"/>
    </location>
</feature>
<evidence type="ECO:0000256" key="6">
    <source>
        <dbReference type="ARBA" id="ARBA00012483"/>
    </source>
</evidence>
<evidence type="ECO:0000256" key="13">
    <source>
        <dbReference type="ARBA" id="ARBA00023242"/>
    </source>
</evidence>
<keyword evidence="11" id="KW-0833">Ubl conjugation pathway</keyword>
<feature type="region of interest" description="Disordered" evidence="17">
    <location>
        <begin position="1"/>
        <end position="118"/>
    </location>
</feature>
<dbReference type="GO" id="GO:0045944">
    <property type="term" value="P:positive regulation of transcription by RNA polymerase II"/>
    <property type="evidence" value="ECO:0000318"/>
    <property type="project" value="GO_Central"/>
</dbReference>
<evidence type="ECO:0000256" key="2">
    <source>
        <dbReference type="ARBA" id="ARBA00004123"/>
    </source>
</evidence>
<proteinExistence type="inferred from homology"/>
<dbReference type="GO" id="GO:0000976">
    <property type="term" value="F:transcription cis-regulatory region binding"/>
    <property type="evidence" value="ECO:0000318"/>
    <property type="project" value="GO_Central"/>
</dbReference>
<dbReference type="Gene3D" id="3.30.40.10">
    <property type="entry name" value="Zinc/RING finger domain, C3HC4 (zinc finger)"/>
    <property type="match status" value="1"/>
</dbReference>
<dbReference type="AGR" id="ZFIN:ZDB-GENE-030131-2969"/>
<dbReference type="GeneTree" id="ENSGT00390000001731"/>
<evidence type="ECO:0000259" key="18">
    <source>
        <dbReference type="PROSITE" id="PS50089"/>
    </source>
</evidence>
<dbReference type="EC" id="2.3.2.27" evidence="6"/>
<name>B0UXR5_DANRE</name>
<keyword evidence="13" id="KW-0539">Nucleus</keyword>
<dbReference type="OrthoDB" id="10064108at2759"/>
<keyword evidence="12" id="KW-0862">Zinc</keyword>
<evidence type="ECO:0000313" key="19">
    <source>
        <dbReference type="Ensembl" id="ENSDARP00000097766"/>
    </source>
</evidence>
<keyword evidence="10 16" id="KW-0863">Zinc-finger</keyword>
<dbReference type="STRING" id="7955.ENSDARP00000097766"/>
<dbReference type="ExpressionAtlas" id="B0UXR5">
    <property type="expression patterns" value="baseline and differential"/>
</dbReference>
<evidence type="ECO:0000256" key="10">
    <source>
        <dbReference type="ARBA" id="ARBA00022771"/>
    </source>
</evidence>
<dbReference type="KEGG" id="dre:560444"/>
<protein>
    <recommendedName>
        <fullName evidence="14">E3 ubiquitin-protein ligase RNF10</fullName>
        <ecNumber evidence="6">2.3.2.27</ecNumber>
    </recommendedName>
    <alternativeName>
        <fullName evidence="15">RING finger protein 10</fullName>
    </alternativeName>
</protein>
<dbReference type="GO" id="GO:0008270">
    <property type="term" value="F:zinc ion binding"/>
    <property type="evidence" value="ECO:0007669"/>
    <property type="project" value="UniProtKB-KW"/>
</dbReference>
<dbReference type="HOGENOM" id="CLU_018206_0_0_1"/>